<protein>
    <submittedName>
        <fullName evidence="2">Uncharacterized protein</fullName>
    </submittedName>
</protein>
<name>A0A835MH26_9ROSI</name>
<feature type="compositionally biased region" description="Basic and acidic residues" evidence="1">
    <location>
        <begin position="25"/>
        <end position="51"/>
    </location>
</feature>
<evidence type="ECO:0000313" key="3">
    <source>
        <dbReference type="Proteomes" id="UP000657918"/>
    </source>
</evidence>
<dbReference type="EMBL" id="JADGMS010000016">
    <property type="protein sequence ID" value="KAF9666217.1"/>
    <property type="molecule type" value="Genomic_DNA"/>
</dbReference>
<organism evidence="2 3">
    <name type="scientific">Salix dunnii</name>
    <dbReference type="NCBI Taxonomy" id="1413687"/>
    <lineage>
        <taxon>Eukaryota</taxon>
        <taxon>Viridiplantae</taxon>
        <taxon>Streptophyta</taxon>
        <taxon>Embryophyta</taxon>
        <taxon>Tracheophyta</taxon>
        <taxon>Spermatophyta</taxon>
        <taxon>Magnoliopsida</taxon>
        <taxon>eudicotyledons</taxon>
        <taxon>Gunneridae</taxon>
        <taxon>Pentapetalae</taxon>
        <taxon>rosids</taxon>
        <taxon>fabids</taxon>
        <taxon>Malpighiales</taxon>
        <taxon>Salicaceae</taxon>
        <taxon>Saliceae</taxon>
        <taxon>Salix</taxon>
    </lineage>
</organism>
<dbReference type="AlphaFoldDB" id="A0A835MH26"/>
<dbReference type="Proteomes" id="UP000657918">
    <property type="component" value="Chromosome 16"/>
</dbReference>
<comment type="caution">
    <text evidence="2">The sequence shown here is derived from an EMBL/GenBank/DDBJ whole genome shotgun (WGS) entry which is preliminary data.</text>
</comment>
<keyword evidence="3" id="KW-1185">Reference proteome</keyword>
<evidence type="ECO:0000256" key="1">
    <source>
        <dbReference type="SAM" id="MobiDB-lite"/>
    </source>
</evidence>
<feature type="compositionally biased region" description="Polar residues" evidence="1">
    <location>
        <begin position="1"/>
        <end position="19"/>
    </location>
</feature>
<accession>A0A835MH26</accession>
<feature type="region of interest" description="Disordered" evidence="1">
    <location>
        <begin position="1"/>
        <end position="88"/>
    </location>
</feature>
<evidence type="ECO:0000313" key="2">
    <source>
        <dbReference type="EMBL" id="KAF9666217.1"/>
    </source>
</evidence>
<gene>
    <name evidence="2" type="ORF">SADUNF_Sadunf16G0206600</name>
</gene>
<sequence>MQQLFTDTTATAYRGSQLNGPIPSRHMEVADVPLEHAKSETSPVEKDEHNPDLQQQGHAGWRERGRAQHSLQAKGQEARSRNGHFIID</sequence>
<proteinExistence type="predicted"/>
<reference evidence="2 3" key="1">
    <citation type="submission" date="2020-10" db="EMBL/GenBank/DDBJ databases">
        <title>Plant Genome Project.</title>
        <authorList>
            <person name="Zhang R.-G."/>
        </authorList>
    </citation>
    <scope>NUCLEOTIDE SEQUENCE [LARGE SCALE GENOMIC DNA]</scope>
    <source>
        <strain evidence="2">FAFU-HL-1</strain>
        <tissue evidence="2">Leaf</tissue>
    </source>
</reference>